<feature type="transmembrane region" description="Helical" evidence="1">
    <location>
        <begin position="12"/>
        <end position="31"/>
    </location>
</feature>
<keyword evidence="1" id="KW-1133">Transmembrane helix</keyword>
<dbReference type="RefSeq" id="WP_226749529.1">
    <property type="nucleotide sequence ID" value="NZ_JAEINI020000001.1"/>
</dbReference>
<comment type="caution">
    <text evidence="2">The sequence shown here is derived from an EMBL/GenBank/DDBJ whole genome shotgun (WGS) entry which is preliminary data.</text>
</comment>
<evidence type="ECO:0000313" key="2">
    <source>
        <dbReference type="EMBL" id="MCB5225438.1"/>
    </source>
</evidence>
<proteinExistence type="predicted"/>
<dbReference type="Proteomes" id="UP000633814">
    <property type="component" value="Unassembled WGS sequence"/>
</dbReference>
<evidence type="ECO:0000256" key="1">
    <source>
        <dbReference type="SAM" id="Phobius"/>
    </source>
</evidence>
<reference evidence="2 3" key="1">
    <citation type="submission" date="2021-10" db="EMBL/GenBank/DDBJ databases">
        <title>Alishewanella koreense sp. nov. isolated from seawater of southwestern coast in South Korea and the proposal for the reclassification of Rheinheimera perlucida and Rheinheimera tuosuensis as Arsukibacterium perlucida and Arsukibacterium tuosuensis.</title>
        <authorList>
            <person name="Kim K.H."/>
            <person name="Ruan W."/>
            <person name="Kim K.R."/>
            <person name="Baek J.H."/>
            <person name="Jeon C.O."/>
        </authorList>
    </citation>
    <scope>NUCLEOTIDE SEQUENCE [LARGE SCALE GENOMIC DNA]</scope>
    <source>
        <strain evidence="2 3">16-MA</strain>
    </source>
</reference>
<protein>
    <submittedName>
        <fullName evidence="2">Uncharacterized protein</fullName>
    </submittedName>
</protein>
<keyword evidence="1" id="KW-0812">Transmembrane</keyword>
<evidence type="ECO:0000313" key="3">
    <source>
        <dbReference type="Proteomes" id="UP000633814"/>
    </source>
</evidence>
<name>A0ABS8BZF3_9ALTE</name>
<dbReference type="EMBL" id="JAEINI020000001">
    <property type="protein sequence ID" value="MCB5225438.1"/>
    <property type="molecule type" value="Genomic_DNA"/>
</dbReference>
<sequence length="58" mass="6717">MMLFQHDTLLLIYIMPLLGFILGMLPALVVWRFSKPRRKKTPTIEQAARIKTGFTLSL</sequence>
<keyword evidence="3" id="KW-1185">Reference proteome</keyword>
<keyword evidence="1" id="KW-0472">Membrane</keyword>
<organism evidence="2 3">
    <name type="scientific">Alishewanella maricola</name>
    <dbReference type="NCBI Taxonomy" id="2795740"/>
    <lineage>
        <taxon>Bacteria</taxon>
        <taxon>Pseudomonadati</taxon>
        <taxon>Pseudomonadota</taxon>
        <taxon>Gammaproteobacteria</taxon>
        <taxon>Alteromonadales</taxon>
        <taxon>Alteromonadaceae</taxon>
        <taxon>Alishewanella</taxon>
    </lineage>
</organism>
<accession>A0ABS8BZF3</accession>
<gene>
    <name evidence="2" type="ORF">JAO78_001220</name>
</gene>